<dbReference type="Proteomes" id="UP001426770">
    <property type="component" value="Unassembled WGS sequence"/>
</dbReference>
<dbReference type="Gene3D" id="3.90.1200.10">
    <property type="match status" value="1"/>
</dbReference>
<protein>
    <recommendedName>
        <fullName evidence="1">Aminoglycoside phosphotransferase domain-containing protein</fullName>
    </recommendedName>
</protein>
<reference evidence="2 3" key="1">
    <citation type="submission" date="2024-02" db="EMBL/GenBank/DDBJ databases">
        <title>Lysinimicrobium sediminis NBRC 112286.</title>
        <authorList>
            <person name="Ichikawa N."/>
            <person name="Katano-Makiyama Y."/>
            <person name="Hidaka K."/>
        </authorList>
    </citation>
    <scope>NUCLEOTIDE SEQUENCE [LARGE SCALE GENOMIC DNA]</scope>
    <source>
        <strain evidence="2 3">NBRC 112286</strain>
    </source>
</reference>
<accession>A0ABP9WFL0</accession>
<proteinExistence type="predicted"/>
<comment type="caution">
    <text evidence="2">The sequence shown here is derived from an EMBL/GenBank/DDBJ whole genome shotgun (WGS) entry which is preliminary data.</text>
</comment>
<feature type="domain" description="Aminoglycoside phosphotransferase" evidence="1">
    <location>
        <begin position="66"/>
        <end position="259"/>
    </location>
</feature>
<gene>
    <name evidence="2" type="ORF">Lsed01_01042</name>
</gene>
<dbReference type="InterPro" id="IPR011009">
    <property type="entry name" value="Kinase-like_dom_sf"/>
</dbReference>
<name>A0ABP9WFL0_9MICO</name>
<keyword evidence="3" id="KW-1185">Reference proteome</keyword>
<dbReference type="SUPFAM" id="SSF56112">
    <property type="entry name" value="Protein kinase-like (PK-like)"/>
    <property type="match status" value="1"/>
</dbReference>
<dbReference type="RefSeq" id="WP_286214384.1">
    <property type="nucleotide sequence ID" value="NZ_AP027736.1"/>
</dbReference>
<dbReference type="InterPro" id="IPR002575">
    <property type="entry name" value="Aminoglycoside_PTrfase"/>
</dbReference>
<evidence type="ECO:0000313" key="3">
    <source>
        <dbReference type="Proteomes" id="UP001426770"/>
    </source>
</evidence>
<dbReference type="Pfam" id="PF01636">
    <property type="entry name" value="APH"/>
    <property type="match status" value="1"/>
</dbReference>
<sequence length="299" mass="32303">MSDGTRSGKPLVVTDDAIRALVDDQFPHLADQELGRRYTLEDHFAIRIGDHHGALFPRYVDDDFLFARAADLLAPHLERWTFPVSAPTATGRPGHGYPCHWTLVDWVSASTAGFVPLQGESAGLLGAALRQIHTPAPPASPANPRTSPRLADLLPEWERLLAGAVHRGAPENRVLDVDAATAMFRDGVDASLDAGWSWTHGRIEPRALMSDRGHFCGILIWQNFGAGDPAADLGGAATAIPLEMLADLHAGYGGVSPTTARRARSYQLLAALGYVEIDDPFLARLAWERMIELGLVGEA</sequence>
<organism evidence="2 3">
    <name type="scientific">Demequina sediminis</name>
    <dbReference type="NCBI Taxonomy" id="1930058"/>
    <lineage>
        <taxon>Bacteria</taxon>
        <taxon>Bacillati</taxon>
        <taxon>Actinomycetota</taxon>
        <taxon>Actinomycetes</taxon>
        <taxon>Micrococcales</taxon>
        <taxon>Demequinaceae</taxon>
        <taxon>Demequina</taxon>
    </lineage>
</organism>
<dbReference type="Gene3D" id="3.30.200.20">
    <property type="entry name" value="Phosphorylase Kinase, domain 1"/>
    <property type="match status" value="1"/>
</dbReference>
<dbReference type="EMBL" id="BAABRR010000004">
    <property type="protein sequence ID" value="GAA5518612.1"/>
    <property type="molecule type" value="Genomic_DNA"/>
</dbReference>
<evidence type="ECO:0000259" key="1">
    <source>
        <dbReference type="Pfam" id="PF01636"/>
    </source>
</evidence>
<evidence type="ECO:0000313" key="2">
    <source>
        <dbReference type="EMBL" id="GAA5518612.1"/>
    </source>
</evidence>